<evidence type="ECO:0000259" key="4">
    <source>
        <dbReference type="Pfam" id="PF01258"/>
    </source>
</evidence>
<dbReference type="InterPro" id="IPR003814">
    <property type="entry name" value="FmdEsu_dom"/>
</dbReference>
<dbReference type="GO" id="GO:0008270">
    <property type="term" value="F:zinc ion binding"/>
    <property type="evidence" value="ECO:0007669"/>
    <property type="project" value="UniProtKB-KW"/>
</dbReference>
<evidence type="ECO:0000256" key="1">
    <source>
        <dbReference type="ARBA" id="ARBA00022723"/>
    </source>
</evidence>
<dbReference type="HOGENOM" id="CLU_087508_0_0_7"/>
<dbReference type="RefSeq" id="WP_012647319.1">
    <property type="nucleotide sequence ID" value="NC_011979.1"/>
</dbReference>
<dbReference type="AlphaFoldDB" id="B9M9L8"/>
<dbReference type="SUPFAM" id="SSF143555">
    <property type="entry name" value="FwdE-like"/>
    <property type="match status" value="1"/>
</dbReference>
<evidence type="ECO:0000313" key="6">
    <source>
        <dbReference type="EMBL" id="ACM20590.1"/>
    </source>
</evidence>
<protein>
    <submittedName>
        <fullName evidence="6">Thioredoxin-like domain and zinc finger protein</fullName>
    </submittedName>
</protein>
<keyword evidence="7" id="KW-1185">Reference proteome</keyword>
<evidence type="ECO:0000256" key="2">
    <source>
        <dbReference type="ARBA" id="ARBA00022771"/>
    </source>
</evidence>
<dbReference type="Gene3D" id="3.30.1330.130">
    <property type="match status" value="1"/>
</dbReference>
<dbReference type="EMBL" id="CP001390">
    <property type="protein sequence ID" value="ACM20590.1"/>
    <property type="molecule type" value="Genomic_DNA"/>
</dbReference>
<dbReference type="PANTHER" id="PTHR39418">
    <property type="entry name" value="DEHYDROGENASE-RELATED"/>
    <property type="match status" value="1"/>
</dbReference>
<dbReference type="eggNOG" id="COG2191">
    <property type="taxonomic scope" value="Bacteria"/>
</dbReference>
<dbReference type="Pfam" id="PF02663">
    <property type="entry name" value="FmdE"/>
    <property type="match status" value="1"/>
</dbReference>
<gene>
    <name evidence="6" type="ordered locus">Geob_2236</name>
</gene>
<dbReference type="PANTHER" id="PTHR39418:SF1">
    <property type="entry name" value="DEHYDROGENASE"/>
    <property type="match status" value="1"/>
</dbReference>
<dbReference type="OrthoDB" id="9804309at2"/>
<dbReference type="KEGG" id="geo:Geob_2236"/>
<feature type="domain" description="Formylmethanofuran dehydrogenase subunit E" evidence="5">
    <location>
        <begin position="9"/>
        <end position="94"/>
    </location>
</feature>
<evidence type="ECO:0000313" key="7">
    <source>
        <dbReference type="Proteomes" id="UP000007721"/>
    </source>
</evidence>
<sequence>MRYEEIVKFHGHACPGLAIGYRMANAAMEALKAVRAGDEEIVAIVENDACGVDALQCISGCTFGKGNLIFRDYGKQVYTLYSRTSGNGVRVVYHGNGVPAKLAGDRAARAEFILGAPADQLLTMNEVTMTEPERAGSRSSVLCARCHEEVMETRLREVAGERLCVPCAEKVSAH</sequence>
<dbReference type="Pfam" id="PF01258">
    <property type="entry name" value="zf-dskA_traR"/>
    <property type="match status" value="1"/>
</dbReference>
<accession>B9M9L8</accession>
<dbReference type="InterPro" id="IPR000962">
    <property type="entry name" value="Znf_DskA_TraR"/>
</dbReference>
<dbReference type="PIRSF" id="PIRSF006578">
    <property type="entry name" value="FwdE"/>
    <property type="match status" value="1"/>
</dbReference>
<keyword evidence="2" id="KW-0863">Zinc-finger</keyword>
<dbReference type="Proteomes" id="UP000007721">
    <property type="component" value="Chromosome"/>
</dbReference>
<keyword evidence="3" id="KW-0862">Zinc</keyword>
<keyword evidence="1" id="KW-0479">Metal-binding</keyword>
<evidence type="ECO:0000259" key="5">
    <source>
        <dbReference type="Pfam" id="PF02663"/>
    </source>
</evidence>
<organism evidence="6 7">
    <name type="scientific">Geotalea daltonii (strain DSM 22248 / JCM 15807 / FRC-32)</name>
    <name type="common">Geobacter daltonii</name>
    <dbReference type="NCBI Taxonomy" id="316067"/>
    <lineage>
        <taxon>Bacteria</taxon>
        <taxon>Pseudomonadati</taxon>
        <taxon>Thermodesulfobacteriota</taxon>
        <taxon>Desulfuromonadia</taxon>
        <taxon>Geobacterales</taxon>
        <taxon>Geobacteraceae</taxon>
        <taxon>Geotalea</taxon>
    </lineage>
</organism>
<evidence type="ECO:0000256" key="3">
    <source>
        <dbReference type="ARBA" id="ARBA00022833"/>
    </source>
</evidence>
<reference evidence="6 7" key="1">
    <citation type="submission" date="2009-01" db="EMBL/GenBank/DDBJ databases">
        <title>Complete sequence of Geobacter sp. FRC-32.</title>
        <authorList>
            <consortium name="US DOE Joint Genome Institute"/>
            <person name="Lucas S."/>
            <person name="Copeland A."/>
            <person name="Lapidus A."/>
            <person name="Glavina del Rio T."/>
            <person name="Dalin E."/>
            <person name="Tice H."/>
            <person name="Bruce D."/>
            <person name="Goodwin L."/>
            <person name="Pitluck S."/>
            <person name="Saunders E."/>
            <person name="Brettin T."/>
            <person name="Detter J.C."/>
            <person name="Han C."/>
            <person name="Larimer F."/>
            <person name="Land M."/>
            <person name="Hauser L."/>
            <person name="Kyrpides N."/>
            <person name="Ovchinnikova G."/>
            <person name="Kostka J."/>
            <person name="Richardson P."/>
        </authorList>
    </citation>
    <scope>NUCLEOTIDE SEQUENCE [LARGE SCALE GENOMIC DNA]</scope>
    <source>
        <strain evidence="7">DSM 22248 / JCM 15807 / FRC-32</strain>
    </source>
</reference>
<dbReference type="STRING" id="316067.Geob_2236"/>
<name>B9M9L8_GEODF</name>
<dbReference type="InterPro" id="IPR053194">
    <property type="entry name" value="tRNA_methyltr_O"/>
</dbReference>
<proteinExistence type="predicted"/>
<feature type="domain" description="Zinc finger DksA/TraR C4-type" evidence="4">
    <location>
        <begin position="138"/>
        <end position="171"/>
    </location>
</feature>
<dbReference type="InterPro" id="IPR026328">
    <property type="entry name" value="FmdE"/>
</dbReference>